<organism evidence="10 11">
    <name type="scientific">Desulforamulus reducens (strain ATCC BAA-1160 / DSM 100696 / MI-1)</name>
    <name type="common">Desulfotomaculum reducens</name>
    <dbReference type="NCBI Taxonomy" id="349161"/>
    <lineage>
        <taxon>Bacteria</taxon>
        <taxon>Bacillati</taxon>
        <taxon>Bacillota</taxon>
        <taxon>Clostridia</taxon>
        <taxon>Eubacteriales</taxon>
        <taxon>Peptococcaceae</taxon>
        <taxon>Desulforamulus</taxon>
    </lineage>
</organism>
<dbReference type="PANTHER" id="PTHR41523:SF8">
    <property type="entry name" value="ETHYLENE RESPONSE SENSOR PROTEIN"/>
    <property type="match status" value="1"/>
</dbReference>
<evidence type="ECO:0000259" key="9">
    <source>
        <dbReference type="PROSITE" id="PS50109"/>
    </source>
</evidence>
<evidence type="ECO:0000313" key="10">
    <source>
        <dbReference type="EMBL" id="ABO49826.1"/>
    </source>
</evidence>
<reference evidence="10 11" key="1">
    <citation type="submission" date="2007-03" db="EMBL/GenBank/DDBJ databases">
        <title>Complete sequence of Desulfotomaculum reducens MI-1.</title>
        <authorList>
            <consortium name="US DOE Joint Genome Institute"/>
            <person name="Copeland A."/>
            <person name="Lucas S."/>
            <person name="Lapidus A."/>
            <person name="Barry K."/>
            <person name="Detter J.C."/>
            <person name="Glavina del Rio T."/>
            <person name="Hammon N."/>
            <person name="Israni S."/>
            <person name="Dalin E."/>
            <person name="Tice H."/>
            <person name="Pitluck S."/>
            <person name="Sims D."/>
            <person name="Brettin T."/>
            <person name="Bruce D."/>
            <person name="Han C."/>
            <person name="Tapia R."/>
            <person name="Schmutz J."/>
            <person name="Larimer F."/>
            <person name="Land M."/>
            <person name="Hauser L."/>
            <person name="Kyrpides N."/>
            <person name="Kim E."/>
            <person name="Tebo B.M."/>
            <person name="Richardson P."/>
        </authorList>
    </citation>
    <scope>NUCLEOTIDE SEQUENCE [LARGE SCALE GENOMIC DNA]</scope>
    <source>
        <strain evidence="10 11">MI-1</strain>
    </source>
</reference>
<dbReference type="EC" id="2.7.13.3" evidence="2"/>
<dbReference type="GO" id="GO:0000160">
    <property type="term" value="P:phosphorelay signal transduction system"/>
    <property type="evidence" value="ECO:0007669"/>
    <property type="project" value="UniProtKB-KW"/>
</dbReference>
<dbReference type="InterPro" id="IPR036890">
    <property type="entry name" value="HATPase_C_sf"/>
</dbReference>
<dbReference type="Gene3D" id="3.30.450.280">
    <property type="entry name" value="GAF domain"/>
    <property type="match status" value="1"/>
</dbReference>
<evidence type="ECO:0000256" key="4">
    <source>
        <dbReference type="ARBA" id="ARBA00022679"/>
    </source>
</evidence>
<dbReference type="InterPro" id="IPR011495">
    <property type="entry name" value="Sig_transdc_His_kin_sub2_dim/P"/>
</dbReference>
<dbReference type="STRING" id="349161.Dred_1292"/>
<sequence>MAAEARELQQSLVSLCLEECNLLEDDILILEKISTNLQYFADLAVADVFIDVLTRNQERALVVANAKPTTAPSLYRGSVVGAYALQCNEPAVFQVFETGETVLNMKGLSQEGVPILQRVTPIRNVGGKIIAVLIMERDNSFQVKQQQTMKFLSETTQKLTDTLLNITRVGEVLPTLIHDALFIVAEGKISYANRVATELTKDLINGIEPVGLMVKQLISQVPELSVVFSTDSDAEEVQLLKNTFLVRALPILDTAEVRGRVYLLRDITELRKKEKQLIAKSTVIKEIHHRVKNNLQTIASLMRLQMRRVQSEEARIAFQESINRIRCIALVHDIFSRESPEMIELRECIQRIGQILIENMVSSEQQIQLEIAGDEVYIPSEQATSTAIVINEILQNSIKYAFIGNIIGNIVVSVTDQGNRLSVTIQDNGKGFPPEFDIKKNANLGLQITYALVTESLGGNIAMYNKDGAVVEIDFPKWGAEDDAFATDCVGG</sequence>
<dbReference type="Pfam" id="PF02518">
    <property type="entry name" value="HATPase_c"/>
    <property type="match status" value="1"/>
</dbReference>
<evidence type="ECO:0000256" key="7">
    <source>
        <dbReference type="ARBA" id="ARBA00022840"/>
    </source>
</evidence>
<keyword evidence="5" id="KW-0547">Nucleotide-binding</keyword>
<dbReference type="Proteomes" id="UP000001556">
    <property type="component" value="Chromosome"/>
</dbReference>
<feature type="domain" description="Histidine kinase" evidence="9">
    <location>
        <begin position="286"/>
        <end position="479"/>
    </location>
</feature>
<dbReference type="EMBL" id="CP000612">
    <property type="protein sequence ID" value="ABO49826.1"/>
    <property type="molecule type" value="Genomic_DNA"/>
</dbReference>
<keyword evidence="8" id="KW-0902">Two-component regulatory system</keyword>
<accession>A4J423</accession>
<dbReference type="InterPro" id="IPR005467">
    <property type="entry name" value="His_kinase_dom"/>
</dbReference>
<keyword evidence="4" id="KW-0808">Transferase</keyword>
<dbReference type="Pfam" id="PF07568">
    <property type="entry name" value="HisKA_2"/>
    <property type="match status" value="1"/>
</dbReference>
<evidence type="ECO:0000256" key="3">
    <source>
        <dbReference type="ARBA" id="ARBA00022553"/>
    </source>
</evidence>
<evidence type="ECO:0000256" key="8">
    <source>
        <dbReference type="ARBA" id="ARBA00023012"/>
    </source>
</evidence>
<evidence type="ECO:0000256" key="1">
    <source>
        <dbReference type="ARBA" id="ARBA00000085"/>
    </source>
</evidence>
<dbReference type="RefSeq" id="WP_011877649.1">
    <property type="nucleotide sequence ID" value="NC_009253.1"/>
</dbReference>
<evidence type="ECO:0000256" key="6">
    <source>
        <dbReference type="ARBA" id="ARBA00022777"/>
    </source>
</evidence>
<dbReference type="Pfam" id="PF12282">
    <property type="entry name" value="GAF_PdtaS"/>
    <property type="match status" value="1"/>
</dbReference>
<dbReference type="PROSITE" id="PS50109">
    <property type="entry name" value="HIS_KIN"/>
    <property type="match status" value="1"/>
</dbReference>
<evidence type="ECO:0000256" key="2">
    <source>
        <dbReference type="ARBA" id="ARBA00012438"/>
    </source>
</evidence>
<dbReference type="eggNOG" id="COG3920">
    <property type="taxonomic scope" value="Bacteria"/>
</dbReference>
<dbReference type="PANTHER" id="PTHR41523">
    <property type="entry name" value="TWO-COMPONENT SYSTEM SENSOR PROTEIN"/>
    <property type="match status" value="1"/>
</dbReference>
<dbReference type="HOGENOM" id="CLU_045351_1_0_9"/>
<proteinExistence type="predicted"/>
<dbReference type="GO" id="GO:0005524">
    <property type="term" value="F:ATP binding"/>
    <property type="evidence" value="ECO:0007669"/>
    <property type="project" value="UniProtKB-KW"/>
</dbReference>
<keyword evidence="11" id="KW-1185">Reference proteome</keyword>
<keyword evidence="7" id="KW-0067">ATP-binding</keyword>
<dbReference type="InterPro" id="IPR003594">
    <property type="entry name" value="HATPase_dom"/>
</dbReference>
<dbReference type="KEGG" id="drm:Dred_1292"/>
<name>A4J423_DESRM</name>
<keyword evidence="6 10" id="KW-0418">Kinase</keyword>
<dbReference type="InterPro" id="IPR038424">
    <property type="entry name" value="H_kinase_PdtaS_GAF_sf"/>
</dbReference>
<dbReference type="OrthoDB" id="9767435at2"/>
<dbReference type="InterPro" id="IPR022066">
    <property type="entry name" value="PdtaS_GAF"/>
</dbReference>
<dbReference type="Gene3D" id="3.30.450.20">
    <property type="entry name" value="PAS domain"/>
    <property type="match status" value="1"/>
</dbReference>
<protein>
    <recommendedName>
        <fullName evidence="2">histidine kinase</fullName>
        <ecNumber evidence="2">2.7.13.3</ecNumber>
    </recommendedName>
</protein>
<evidence type="ECO:0000313" key="11">
    <source>
        <dbReference type="Proteomes" id="UP000001556"/>
    </source>
</evidence>
<comment type="catalytic activity">
    <reaction evidence="1">
        <text>ATP + protein L-histidine = ADP + protein N-phospho-L-histidine.</text>
        <dbReference type="EC" id="2.7.13.3"/>
    </reaction>
</comment>
<dbReference type="SUPFAM" id="SSF55874">
    <property type="entry name" value="ATPase domain of HSP90 chaperone/DNA topoisomerase II/histidine kinase"/>
    <property type="match status" value="1"/>
</dbReference>
<evidence type="ECO:0000256" key="5">
    <source>
        <dbReference type="ARBA" id="ARBA00022741"/>
    </source>
</evidence>
<dbReference type="Gene3D" id="3.30.565.10">
    <property type="entry name" value="Histidine kinase-like ATPase, C-terminal domain"/>
    <property type="match status" value="1"/>
</dbReference>
<dbReference type="GO" id="GO:0004673">
    <property type="term" value="F:protein histidine kinase activity"/>
    <property type="evidence" value="ECO:0007669"/>
    <property type="project" value="UniProtKB-EC"/>
</dbReference>
<dbReference type="AlphaFoldDB" id="A4J423"/>
<gene>
    <name evidence="10" type="ordered locus">Dred_1292</name>
</gene>
<keyword evidence="3" id="KW-0597">Phosphoprotein</keyword>